<dbReference type="SUPFAM" id="SSF54909">
    <property type="entry name" value="Dimeric alpha+beta barrel"/>
    <property type="match status" value="1"/>
</dbReference>
<dbReference type="GO" id="GO:0016491">
    <property type="term" value="F:oxidoreductase activity"/>
    <property type="evidence" value="ECO:0007669"/>
    <property type="project" value="InterPro"/>
</dbReference>
<protein>
    <submittedName>
        <fullName evidence="3">EthD domain-containing protein</fullName>
    </submittedName>
</protein>
<keyword evidence="4" id="KW-1185">Reference proteome</keyword>
<feature type="domain" description="EthD" evidence="2">
    <location>
        <begin position="26"/>
        <end position="125"/>
    </location>
</feature>
<dbReference type="Gene3D" id="3.30.70.100">
    <property type="match status" value="1"/>
</dbReference>
<gene>
    <name evidence="3" type="ORF">Slin15195_G036440</name>
</gene>
<evidence type="ECO:0000313" key="4">
    <source>
        <dbReference type="Proteomes" id="UP001056384"/>
    </source>
</evidence>
<reference evidence="3" key="1">
    <citation type="submission" date="2022-06" db="EMBL/GenBank/DDBJ databases">
        <title>Complete genome sequences of two strains of the flax pathogen Septoria linicola.</title>
        <authorList>
            <person name="Lapalu N."/>
            <person name="Simon A."/>
            <person name="Demenou B."/>
            <person name="Paumier D."/>
            <person name="Guillot M.-P."/>
            <person name="Gout L."/>
            <person name="Valade R."/>
        </authorList>
    </citation>
    <scope>NUCLEOTIDE SEQUENCE</scope>
    <source>
        <strain evidence="3">SE15195</strain>
    </source>
</reference>
<comment type="similarity">
    <text evidence="1">Belongs to the tpcK family.</text>
</comment>
<dbReference type="Pfam" id="PF07110">
    <property type="entry name" value="EthD"/>
    <property type="match status" value="1"/>
</dbReference>
<dbReference type="InterPro" id="IPR011008">
    <property type="entry name" value="Dimeric_a/b-barrel"/>
</dbReference>
<dbReference type="AlphaFoldDB" id="A0A9Q9EGT4"/>
<accession>A0A9Q9EGT4</accession>
<dbReference type="EMBL" id="CP099419">
    <property type="protein sequence ID" value="USW50325.1"/>
    <property type="molecule type" value="Genomic_DNA"/>
</dbReference>
<evidence type="ECO:0000313" key="3">
    <source>
        <dbReference type="EMBL" id="USW50325.1"/>
    </source>
</evidence>
<proteinExistence type="inferred from homology"/>
<organism evidence="3 4">
    <name type="scientific">Septoria linicola</name>
    <dbReference type="NCBI Taxonomy" id="215465"/>
    <lineage>
        <taxon>Eukaryota</taxon>
        <taxon>Fungi</taxon>
        <taxon>Dikarya</taxon>
        <taxon>Ascomycota</taxon>
        <taxon>Pezizomycotina</taxon>
        <taxon>Dothideomycetes</taxon>
        <taxon>Dothideomycetidae</taxon>
        <taxon>Mycosphaerellales</taxon>
        <taxon>Mycosphaerellaceae</taxon>
        <taxon>Septoria</taxon>
    </lineage>
</organism>
<dbReference type="InterPro" id="IPR009799">
    <property type="entry name" value="EthD_dom"/>
</dbReference>
<dbReference type="Proteomes" id="UP001056384">
    <property type="component" value="Chromosome 2"/>
</dbReference>
<sequence length="168" mass="19221">MASETSHHVRPERKGLYKVTILAYRKEGMSEEDFHVHWTNSHAPKVSEHLRKHGVVGYTQYHTPSWLRKEAQEHLPALGNFTVDNAVDYDGFVELRMPELSCFENAMHDPYYADVVSPDEQSFWEFATSKITVGWEETYIDATKDGEVAFPVKGQGGHEAKLNNPQTK</sequence>
<name>A0A9Q9EGT4_9PEZI</name>
<evidence type="ECO:0000256" key="1">
    <source>
        <dbReference type="ARBA" id="ARBA00005986"/>
    </source>
</evidence>
<evidence type="ECO:0000259" key="2">
    <source>
        <dbReference type="Pfam" id="PF07110"/>
    </source>
</evidence>